<evidence type="ECO:0000313" key="3">
    <source>
        <dbReference type="EMBL" id="CAB3228288.1"/>
    </source>
</evidence>
<proteinExistence type="predicted"/>
<gene>
    <name evidence="2" type="ORF">APLA_LOCUS3405</name>
    <name evidence="3" type="ORF">APLA_LOCUS3495</name>
</gene>
<dbReference type="Proteomes" id="UP000494106">
    <property type="component" value="Unassembled WGS sequence"/>
</dbReference>
<keyword evidence="1" id="KW-0812">Transmembrane</keyword>
<keyword evidence="1" id="KW-0472">Membrane</keyword>
<feature type="transmembrane region" description="Helical" evidence="1">
    <location>
        <begin position="119"/>
        <end position="139"/>
    </location>
</feature>
<dbReference type="Proteomes" id="UP000494256">
    <property type="component" value="Unassembled WGS sequence"/>
</dbReference>
<accession>A0A8S0Z5N1</accession>
<protein>
    <submittedName>
        <fullName evidence="2">Uncharacterized protein</fullName>
    </submittedName>
</protein>
<feature type="transmembrane region" description="Helical" evidence="1">
    <location>
        <begin position="145"/>
        <end position="168"/>
    </location>
</feature>
<feature type="transmembrane region" description="Helical" evidence="1">
    <location>
        <begin position="26"/>
        <end position="45"/>
    </location>
</feature>
<organism evidence="2 4">
    <name type="scientific">Arctia plantaginis</name>
    <name type="common">Wood tiger moth</name>
    <name type="synonym">Phalaena plantaginis</name>
    <dbReference type="NCBI Taxonomy" id="874455"/>
    <lineage>
        <taxon>Eukaryota</taxon>
        <taxon>Metazoa</taxon>
        <taxon>Ecdysozoa</taxon>
        <taxon>Arthropoda</taxon>
        <taxon>Hexapoda</taxon>
        <taxon>Insecta</taxon>
        <taxon>Pterygota</taxon>
        <taxon>Neoptera</taxon>
        <taxon>Endopterygota</taxon>
        <taxon>Lepidoptera</taxon>
        <taxon>Glossata</taxon>
        <taxon>Ditrysia</taxon>
        <taxon>Noctuoidea</taxon>
        <taxon>Erebidae</taxon>
        <taxon>Arctiinae</taxon>
        <taxon>Arctia</taxon>
    </lineage>
</organism>
<evidence type="ECO:0000313" key="2">
    <source>
        <dbReference type="EMBL" id="CAB3227847.1"/>
    </source>
</evidence>
<keyword evidence="4" id="KW-1185">Reference proteome</keyword>
<dbReference type="EMBL" id="CADEBD010000282">
    <property type="protein sequence ID" value="CAB3228288.1"/>
    <property type="molecule type" value="Genomic_DNA"/>
</dbReference>
<name>A0A8S0Z5N1_ARCPL</name>
<evidence type="ECO:0000313" key="5">
    <source>
        <dbReference type="Proteomes" id="UP000494256"/>
    </source>
</evidence>
<comment type="caution">
    <text evidence="2">The sequence shown here is derived from an EMBL/GenBank/DDBJ whole genome shotgun (WGS) entry which is preliminary data.</text>
</comment>
<evidence type="ECO:0000313" key="4">
    <source>
        <dbReference type="Proteomes" id="UP000494106"/>
    </source>
</evidence>
<reference evidence="4 5" key="1">
    <citation type="submission" date="2020-04" db="EMBL/GenBank/DDBJ databases">
        <authorList>
            <person name="Wallbank WR R."/>
            <person name="Pardo Diaz C."/>
            <person name="Kozak K."/>
            <person name="Martin S."/>
            <person name="Jiggins C."/>
            <person name="Moest M."/>
            <person name="Warren A I."/>
            <person name="Byers J.R.P. K."/>
            <person name="Montejo-Kovacevich G."/>
            <person name="Yen C E."/>
        </authorList>
    </citation>
    <scope>NUCLEOTIDE SEQUENCE [LARGE SCALE GENOMIC DNA]</scope>
</reference>
<evidence type="ECO:0000256" key="1">
    <source>
        <dbReference type="SAM" id="Phobius"/>
    </source>
</evidence>
<keyword evidence="1" id="KW-1133">Transmembrane helix</keyword>
<dbReference type="OrthoDB" id="7328030at2759"/>
<dbReference type="AlphaFoldDB" id="A0A8S0Z5N1"/>
<sequence length="186" mass="21516">MAATVNVNLPIIVTFLLLYSLKRGSILICFWTLLRSFFCFVFFIWSSMDVFLPFCSSGKGATLRQKPITQDDDYCTNVYYLLYLSYTSMIVIEAMLFLYSITLAIGIYTGNIAHITHYLVCRFITWCLEVILLTLITIVQDESKGWYMIFLMLIILELYGFVVVYSFLNELCELIARRKHCCQGGT</sequence>
<feature type="transmembrane region" description="Helical" evidence="1">
    <location>
        <begin position="80"/>
        <end position="107"/>
    </location>
</feature>
<dbReference type="EMBL" id="CADEBC010000301">
    <property type="protein sequence ID" value="CAB3227847.1"/>
    <property type="molecule type" value="Genomic_DNA"/>
</dbReference>